<name>A0A3R7LMU7_9RHOB</name>
<evidence type="ECO:0000313" key="2">
    <source>
        <dbReference type="Proteomes" id="UP000238137"/>
    </source>
</evidence>
<keyword evidence="2" id="KW-1185">Reference proteome</keyword>
<sequence length="131" mass="12855">MTGVPVITLPDPAEVTVTAPGNGLPDEVEGNQEASEVTEPISDTVTDAAGSITDLLTGDDGVLDGIGDVVGGTVEAVTDLAGDLLGEDGVVVELVDSVVGKTLESVTGLAGDLLGEGGVVVELVDSVGETL</sequence>
<accession>A0A3R7LMU7</accession>
<proteinExistence type="predicted"/>
<evidence type="ECO:0000313" key="1">
    <source>
        <dbReference type="EMBL" id="RNF32802.1"/>
    </source>
</evidence>
<dbReference type="EMBL" id="PXNQ02000021">
    <property type="protein sequence ID" value="RNF32802.1"/>
    <property type="molecule type" value="Genomic_DNA"/>
</dbReference>
<feature type="non-terminal residue" evidence="1">
    <location>
        <position position="131"/>
    </location>
</feature>
<gene>
    <name evidence="1" type="ORF">A7A09_020285</name>
</gene>
<protein>
    <submittedName>
        <fullName evidence="1">Uncharacterized protein</fullName>
    </submittedName>
</protein>
<comment type="caution">
    <text evidence="1">The sequence shown here is derived from an EMBL/GenBank/DDBJ whole genome shotgun (WGS) entry which is preliminary data.</text>
</comment>
<reference evidence="1" key="1">
    <citation type="submission" date="2018-05" db="EMBL/GenBank/DDBJ databases">
        <title>Reclassification of Methylarcula marina and Methylarcula terricola as Paracoccus methylarcula sp.nov., comb.nov. and Paracoccus terricola comb.nov.</title>
        <authorList>
            <person name="Shmareva M.N."/>
            <person name="Doronina N.V."/>
            <person name="Vasilenko O.V."/>
            <person name="Tarlachkov S.V."/>
            <person name="Trotsenko Y.A."/>
        </authorList>
    </citation>
    <scope>NUCLEOTIDE SEQUENCE [LARGE SCALE GENOMIC DNA]</scope>
    <source>
        <strain evidence="1">VKM B-2159</strain>
    </source>
</reference>
<dbReference type="AlphaFoldDB" id="A0A3R7LMU7"/>
<dbReference type="Proteomes" id="UP000238137">
    <property type="component" value="Unassembled WGS sequence"/>
</dbReference>
<organism evidence="1 2">
    <name type="scientific">Paracoccus methylarcula</name>
    <dbReference type="NCBI Taxonomy" id="72022"/>
    <lineage>
        <taxon>Bacteria</taxon>
        <taxon>Pseudomonadati</taxon>
        <taxon>Pseudomonadota</taxon>
        <taxon>Alphaproteobacteria</taxon>
        <taxon>Rhodobacterales</taxon>
        <taxon>Paracoccaceae</taxon>
        <taxon>Paracoccus</taxon>
    </lineage>
</organism>